<dbReference type="RefSeq" id="WP_044012199.1">
    <property type="nucleotide sequence ID" value="NZ_CCVW01000004.1"/>
</dbReference>
<evidence type="ECO:0000313" key="2">
    <source>
        <dbReference type="EMBL" id="CDZ79040.1"/>
    </source>
</evidence>
<protein>
    <submittedName>
        <fullName evidence="2">Uncharacterized protein</fullName>
    </submittedName>
</protein>
<feature type="region of interest" description="Disordered" evidence="1">
    <location>
        <begin position="125"/>
        <end position="175"/>
    </location>
</feature>
<dbReference type="EMBL" id="CCSB01000004">
    <property type="protein sequence ID" value="CDZ79040.1"/>
    <property type="molecule type" value="Genomic_DNA"/>
</dbReference>
<gene>
    <name evidence="2" type="ORF">BN59_03356</name>
</gene>
<organism evidence="2 3">
    <name type="scientific">Legionella massiliensis</name>
    <dbReference type="NCBI Taxonomy" id="1034943"/>
    <lineage>
        <taxon>Bacteria</taxon>
        <taxon>Pseudomonadati</taxon>
        <taxon>Pseudomonadota</taxon>
        <taxon>Gammaproteobacteria</taxon>
        <taxon>Legionellales</taxon>
        <taxon>Legionellaceae</taxon>
        <taxon>Legionella</taxon>
    </lineage>
</organism>
<dbReference type="Proteomes" id="UP000044071">
    <property type="component" value="Unassembled WGS sequence"/>
</dbReference>
<dbReference type="AlphaFoldDB" id="A0A078KXB2"/>
<proteinExistence type="predicted"/>
<dbReference type="STRING" id="1034943.BN59_03356"/>
<accession>A0A078KXB2</accession>
<reference evidence="2 3" key="1">
    <citation type="submission" date="2014-06" db="EMBL/GenBank/DDBJ databases">
        <authorList>
            <person name="Urmite Genomes Urmite Genomes"/>
        </authorList>
    </citation>
    <scope>NUCLEOTIDE SEQUENCE [LARGE SCALE GENOMIC DNA]</scope>
</reference>
<sequence length="175" mass="18647">MRKDDSSSQILFSFLADKHPSIEFFKALNLIKNPAWFTETNLTLLESATQQDTLMGDCPNQSPHLTDSLTSSAQITSNNNGENGAAKIQTEQLSGVENLSANAASAARAIGKIGLLAARSPTIPSNQTVQYSNSLSGTSSNKIGQNGNKFQTETQKQATADNNHNQQSPGSCTIC</sequence>
<evidence type="ECO:0000313" key="3">
    <source>
        <dbReference type="Proteomes" id="UP000044071"/>
    </source>
</evidence>
<keyword evidence="3" id="KW-1185">Reference proteome</keyword>
<evidence type="ECO:0000256" key="1">
    <source>
        <dbReference type="SAM" id="MobiDB-lite"/>
    </source>
</evidence>
<name>A0A078KXB2_9GAMM</name>